<evidence type="ECO:0000313" key="1">
    <source>
        <dbReference type="EMBL" id="CRL04140.1"/>
    </source>
</evidence>
<dbReference type="EMBL" id="CVRI01000061">
    <property type="protein sequence ID" value="CRL04140.1"/>
    <property type="molecule type" value="Genomic_DNA"/>
</dbReference>
<organism evidence="1 2">
    <name type="scientific">Clunio marinus</name>
    <dbReference type="NCBI Taxonomy" id="568069"/>
    <lineage>
        <taxon>Eukaryota</taxon>
        <taxon>Metazoa</taxon>
        <taxon>Ecdysozoa</taxon>
        <taxon>Arthropoda</taxon>
        <taxon>Hexapoda</taxon>
        <taxon>Insecta</taxon>
        <taxon>Pterygota</taxon>
        <taxon>Neoptera</taxon>
        <taxon>Endopterygota</taxon>
        <taxon>Diptera</taxon>
        <taxon>Nematocera</taxon>
        <taxon>Chironomoidea</taxon>
        <taxon>Chironomidae</taxon>
        <taxon>Clunio</taxon>
    </lineage>
</organism>
<keyword evidence="2" id="KW-1185">Reference proteome</keyword>
<name>A0A1J1IX58_9DIPT</name>
<accession>A0A1J1IX58</accession>
<proteinExistence type="predicted"/>
<dbReference type="Proteomes" id="UP000183832">
    <property type="component" value="Unassembled WGS sequence"/>
</dbReference>
<sequence length="77" mass="9237">MDSEAPLLALISQFEHYKLCERMTVRWQHWKIALLNDWKLPGKDKLWISDENHFELSLNIVTSEKRKEKLLKLICLT</sequence>
<dbReference type="AlphaFoldDB" id="A0A1J1IX58"/>
<evidence type="ECO:0000313" key="2">
    <source>
        <dbReference type="Proteomes" id="UP000183832"/>
    </source>
</evidence>
<reference evidence="1 2" key="1">
    <citation type="submission" date="2015-04" db="EMBL/GenBank/DDBJ databases">
        <authorList>
            <person name="Syromyatnikov M.Y."/>
            <person name="Popov V.N."/>
        </authorList>
    </citation>
    <scope>NUCLEOTIDE SEQUENCE [LARGE SCALE GENOMIC DNA]</scope>
</reference>
<gene>
    <name evidence="1" type="ORF">CLUMA_CG017251</name>
</gene>
<protein>
    <submittedName>
        <fullName evidence="1">CLUMA_CG017251, isoform A</fullName>
    </submittedName>
</protein>